<dbReference type="AlphaFoldDB" id="A0A940Y4W8"/>
<dbReference type="Proteomes" id="UP000677413">
    <property type="component" value="Unassembled WGS sequence"/>
</dbReference>
<keyword evidence="1" id="KW-0614">Plasmid</keyword>
<accession>A0A940Y4W8</accession>
<dbReference type="Pfam" id="PF19730">
    <property type="entry name" value="DUF6221"/>
    <property type="match status" value="1"/>
</dbReference>
<name>A0A940Y4W8_9ACTN</name>
<geneLocation type="plasmid" evidence="1">
    <name>p1</name>
</geneLocation>
<dbReference type="InterPro" id="IPR046193">
    <property type="entry name" value="DUF6221"/>
</dbReference>
<organism evidence="1 2">
    <name type="scientific">Streptomyces liliiviolaceus</name>
    <dbReference type="NCBI Taxonomy" id="2823109"/>
    <lineage>
        <taxon>Bacteria</taxon>
        <taxon>Bacillati</taxon>
        <taxon>Actinomycetota</taxon>
        <taxon>Actinomycetes</taxon>
        <taxon>Kitasatosporales</taxon>
        <taxon>Streptomycetaceae</taxon>
        <taxon>Streptomyces</taxon>
    </lineage>
</organism>
<reference evidence="1 2" key="1">
    <citation type="submission" date="2021-04" db="EMBL/GenBank/DDBJ databases">
        <authorList>
            <person name="Tang X."/>
            <person name="Zhou X."/>
            <person name="Chen X."/>
            <person name="Cernava T."/>
            <person name="Zhang C."/>
        </authorList>
    </citation>
    <scope>NUCLEOTIDE SEQUENCE [LARGE SCALE GENOMIC DNA]</scope>
    <source>
        <strain evidence="1 2">BH-SS-21</strain>
        <plasmid evidence="1">p1</plasmid>
    </source>
</reference>
<dbReference type="EMBL" id="JAGPYQ010000004">
    <property type="protein sequence ID" value="MBQ0855668.1"/>
    <property type="molecule type" value="Genomic_DNA"/>
</dbReference>
<comment type="caution">
    <text evidence="1">The sequence shown here is derived from an EMBL/GenBank/DDBJ whole genome shotgun (WGS) entry which is preliminary data.</text>
</comment>
<evidence type="ECO:0000313" key="2">
    <source>
        <dbReference type="Proteomes" id="UP000677413"/>
    </source>
</evidence>
<dbReference type="RefSeq" id="WP_210894604.1">
    <property type="nucleotide sequence ID" value="NZ_JAGPYQ010000004.1"/>
</dbReference>
<proteinExistence type="predicted"/>
<gene>
    <name evidence="1" type="ORF">J8N05_46780</name>
</gene>
<sequence length="108" mass="12662">MPVVTRLMSFLGDRWQEEQRDAALFHEFDCPGPVQAGRVSRCSCPCPAQILDRVATDRRIVRDCEQRIRREQDRGLCWSVESVRAFQVMKAFALPYELHPGWQESWRP</sequence>
<keyword evidence="2" id="KW-1185">Reference proteome</keyword>
<protein>
    <submittedName>
        <fullName evidence="1">Uncharacterized protein</fullName>
    </submittedName>
</protein>
<evidence type="ECO:0000313" key="1">
    <source>
        <dbReference type="EMBL" id="MBQ0855668.1"/>
    </source>
</evidence>